<evidence type="ECO:0000313" key="3">
    <source>
        <dbReference type="Proteomes" id="UP001491310"/>
    </source>
</evidence>
<dbReference type="Proteomes" id="UP001491310">
    <property type="component" value="Unassembled WGS sequence"/>
</dbReference>
<dbReference type="PANTHER" id="PTHR12829">
    <property type="entry name" value="N6-ADENOSINE-METHYLTRANSFERASE"/>
    <property type="match status" value="1"/>
</dbReference>
<evidence type="ECO:0000313" key="2">
    <source>
        <dbReference type="EMBL" id="KAK9905667.1"/>
    </source>
</evidence>
<dbReference type="PROSITE" id="PS00092">
    <property type="entry name" value="N6_MTASE"/>
    <property type="match status" value="1"/>
</dbReference>
<protein>
    <recommendedName>
        <fullName evidence="4">MT-A70-domain-containing protein</fullName>
    </recommendedName>
</protein>
<dbReference type="InterPro" id="IPR029063">
    <property type="entry name" value="SAM-dependent_MTases_sf"/>
</dbReference>
<dbReference type="SUPFAM" id="SSF53335">
    <property type="entry name" value="S-adenosyl-L-methionine-dependent methyltransferases"/>
    <property type="match status" value="1"/>
</dbReference>
<reference evidence="2 3" key="1">
    <citation type="journal article" date="2024" name="Nat. Commun.">
        <title>Phylogenomics reveals the evolutionary origins of lichenization in chlorophyte algae.</title>
        <authorList>
            <person name="Puginier C."/>
            <person name="Libourel C."/>
            <person name="Otte J."/>
            <person name="Skaloud P."/>
            <person name="Haon M."/>
            <person name="Grisel S."/>
            <person name="Petersen M."/>
            <person name="Berrin J.G."/>
            <person name="Delaux P.M."/>
            <person name="Dal Grande F."/>
            <person name="Keller J."/>
        </authorList>
    </citation>
    <scope>NUCLEOTIDE SEQUENCE [LARGE SCALE GENOMIC DNA]</scope>
    <source>
        <strain evidence="2 3">SAG 216-7</strain>
    </source>
</reference>
<keyword evidence="3" id="KW-1185">Reference proteome</keyword>
<dbReference type="InterPro" id="IPR002052">
    <property type="entry name" value="DNA_methylase_N6_adenine_CS"/>
</dbReference>
<evidence type="ECO:0000256" key="1">
    <source>
        <dbReference type="PROSITE-ProRule" id="PRU00489"/>
    </source>
</evidence>
<dbReference type="EMBL" id="JALJOT010000011">
    <property type="protein sequence ID" value="KAK9905667.1"/>
    <property type="molecule type" value="Genomic_DNA"/>
</dbReference>
<dbReference type="InterPro" id="IPR007757">
    <property type="entry name" value="MT-A70-like"/>
</dbReference>
<evidence type="ECO:0008006" key="4">
    <source>
        <dbReference type="Google" id="ProtNLM"/>
    </source>
</evidence>
<proteinExistence type="inferred from homology"/>
<name>A0ABR2YHR0_9CHLO</name>
<gene>
    <name evidence="2" type="ORF">WJX75_004219</name>
</gene>
<comment type="similarity">
    <text evidence="1">Belongs to the MT-A70-like family.</text>
</comment>
<dbReference type="PANTHER" id="PTHR12829:SF4">
    <property type="entry name" value="N(6)-ADENINE-SPECIFIC METHYLTRANSFERASE METTL4"/>
    <property type="match status" value="1"/>
</dbReference>
<dbReference type="Pfam" id="PF05063">
    <property type="entry name" value="MT-A70"/>
    <property type="match status" value="1"/>
</dbReference>
<comment type="caution">
    <text evidence="2">The sequence shown here is derived from an EMBL/GenBank/DDBJ whole genome shotgun (WGS) entry which is preliminary data.</text>
</comment>
<dbReference type="Gene3D" id="3.40.50.150">
    <property type="entry name" value="Vaccinia Virus protein VP39"/>
    <property type="match status" value="1"/>
</dbReference>
<organism evidence="2 3">
    <name type="scientific">Coccomyxa subellipsoidea</name>
    <dbReference type="NCBI Taxonomy" id="248742"/>
    <lineage>
        <taxon>Eukaryota</taxon>
        <taxon>Viridiplantae</taxon>
        <taxon>Chlorophyta</taxon>
        <taxon>core chlorophytes</taxon>
        <taxon>Trebouxiophyceae</taxon>
        <taxon>Trebouxiophyceae incertae sedis</taxon>
        <taxon>Coccomyxaceae</taxon>
        <taxon>Coccomyxa</taxon>
    </lineage>
</organism>
<accession>A0ABR2YHR0</accession>
<sequence>MQKLRSVVKPKFQYHDSGAVANLFDTLIKNTNDAERVASAFNKQVLIPSRCRFLISDVTRLQPLLAGVPEGGFDCVVMDPPWENKSAKRSGHYPTLPSRHLLSVPIARLLKQEGGLLAMWVTNRERLRRFVDQELLPKWGLEQVATWFWLKVTNSGQLVSPLEVAHRRPYEVLLLARPRSSNASGGAVCQEQCRAVPDMVFFAVPGDHSRKPHLGRLLRRHLPAHPACLEMFARELGADWTSWGNETLHFQTLDRFSAPY</sequence>
<dbReference type="PROSITE" id="PS51143">
    <property type="entry name" value="MT_A70"/>
    <property type="match status" value="1"/>
</dbReference>